<keyword evidence="9 12" id="KW-0460">Magnesium</keyword>
<comment type="catalytic activity">
    <reaction evidence="1">
        <text>(7,8-dihydropterin-6-yl)methyl diphosphate + 4-aminobenzoate = 7,8-dihydropteroate + diphosphate</text>
        <dbReference type="Rhea" id="RHEA:19949"/>
        <dbReference type="ChEBI" id="CHEBI:17836"/>
        <dbReference type="ChEBI" id="CHEBI:17839"/>
        <dbReference type="ChEBI" id="CHEBI:33019"/>
        <dbReference type="ChEBI" id="CHEBI:72950"/>
        <dbReference type="EC" id="2.5.1.15"/>
    </reaction>
</comment>
<gene>
    <name evidence="14" type="ORF">BW732_02230</name>
</gene>
<dbReference type="GO" id="GO:0046872">
    <property type="term" value="F:metal ion binding"/>
    <property type="evidence" value="ECO:0007669"/>
    <property type="project" value="UniProtKB-KW"/>
</dbReference>
<dbReference type="CDD" id="cd00739">
    <property type="entry name" value="DHPS"/>
    <property type="match status" value="1"/>
</dbReference>
<name>A0A1Q2D4G2_9ENTE</name>
<evidence type="ECO:0000256" key="9">
    <source>
        <dbReference type="ARBA" id="ARBA00022842"/>
    </source>
</evidence>
<comment type="similarity">
    <text evidence="4 12">Belongs to the DHPS family.</text>
</comment>
<evidence type="ECO:0000313" key="14">
    <source>
        <dbReference type="EMBL" id="AQP53165.1"/>
    </source>
</evidence>
<dbReference type="STRING" id="633807.BW732_02230"/>
<keyword evidence="10 12" id="KW-0289">Folate biosynthesis</keyword>
<dbReference type="EMBL" id="CP019609">
    <property type="protein sequence ID" value="AQP53165.1"/>
    <property type="molecule type" value="Genomic_DNA"/>
</dbReference>
<dbReference type="SUPFAM" id="SSF51717">
    <property type="entry name" value="Dihydropteroate synthetase-like"/>
    <property type="match status" value="1"/>
</dbReference>
<evidence type="ECO:0000259" key="13">
    <source>
        <dbReference type="PROSITE" id="PS50972"/>
    </source>
</evidence>
<dbReference type="Pfam" id="PF00809">
    <property type="entry name" value="Pterin_bind"/>
    <property type="match status" value="1"/>
</dbReference>
<evidence type="ECO:0000256" key="4">
    <source>
        <dbReference type="ARBA" id="ARBA00009503"/>
    </source>
</evidence>
<dbReference type="PROSITE" id="PS50972">
    <property type="entry name" value="PTERIN_BINDING"/>
    <property type="match status" value="1"/>
</dbReference>
<evidence type="ECO:0000256" key="5">
    <source>
        <dbReference type="ARBA" id="ARBA00012458"/>
    </source>
</evidence>
<dbReference type="RefSeq" id="WP_228414958.1">
    <property type="nucleotide sequence ID" value="NZ_CP019609.1"/>
</dbReference>
<dbReference type="UniPathway" id="UPA00077">
    <property type="reaction ID" value="UER00156"/>
</dbReference>
<feature type="domain" description="Pterin-binding" evidence="13">
    <location>
        <begin position="5"/>
        <end position="251"/>
    </location>
</feature>
<comment type="cofactor">
    <cofactor evidence="2 12">
        <name>Mg(2+)</name>
        <dbReference type="ChEBI" id="CHEBI:18420"/>
    </cofactor>
</comment>
<accession>A0A1Q2D4G2</accession>
<dbReference type="PROSITE" id="PS00793">
    <property type="entry name" value="DHPS_2"/>
    <property type="match status" value="1"/>
</dbReference>
<dbReference type="GO" id="GO:0004156">
    <property type="term" value="F:dihydropteroate synthase activity"/>
    <property type="evidence" value="ECO:0007669"/>
    <property type="project" value="UniProtKB-EC"/>
</dbReference>
<dbReference type="EC" id="2.5.1.15" evidence="5 12"/>
<dbReference type="InterPro" id="IPR000489">
    <property type="entry name" value="Pterin-binding_dom"/>
</dbReference>
<dbReference type="GO" id="GO:0046654">
    <property type="term" value="P:tetrahydrofolate biosynthetic process"/>
    <property type="evidence" value="ECO:0007669"/>
    <property type="project" value="UniProtKB-UniPathway"/>
</dbReference>
<evidence type="ECO:0000256" key="7">
    <source>
        <dbReference type="ARBA" id="ARBA00022679"/>
    </source>
</evidence>
<proteinExistence type="inferred from homology"/>
<dbReference type="GO" id="GO:0046656">
    <property type="term" value="P:folic acid biosynthetic process"/>
    <property type="evidence" value="ECO:0007669"/>
    <property type="project" value="UniProtKB-KW"/>
</dbReference>
<protein>
    <recommendedName>
        <fullName evidence="6 12">Dihydropteroate synthase</fullName>
        <shortName evidence="12">DHPS</shortName>
        <ecNumber evidence="5 12">2.5.1.15</ecNumber>
    </recommendedName>
    <alternativeName>
        <fullName evidence="11 12">Dihydropteroate pyrophosphorylase</fullName>
    </alternativeName>
</protein>
<organism evidence="14 15">
    <name type="scientific">Vagococcus penaei</name>
    <dbReference type="NCBI Taxonomy" id="633807"/>
    <lineage>
        <taxon>Bacteria</taxon>
        <taxon>Bacillati</taxon>
        <taxon>Bacillota</taxon>
        <taxon>Bacilli</taxon>
        <taxon>Lactobacillales</taxon>
        <taxon>Enterococcaceae</taxon>
        <taxon>Vagococcus</taxon>
    </lineage>
</organism>
<evidence type="ECO:0000256" key="1">
    <source>
        <dbReference type="ARBA" id="ARBA00000012"/>
    </source>
</evidence>
<evidence type="ECO:0000256" key="12">
    <source>
        <dbReference type="RuleBase" id="RU361205"/>
    </source>
</evidence>
<evidence type="ECO:0000256" key="11">
    <source>
        <dbReference type="ARBA" id="ARBA00030193"/>
    </source>
</evidence>
<dbReference type="KEGG" id="vpi:BW732_02230"/>
<keyword evidence="8 12" id="KW-0479">Metal-binding</keyword>
<keyword evidence="7 12" id="KW-0808">Transferase</keyword>
<dbReference type="Proteomes" id="UP000188246">
    <property type="component" value="Chromosome"/>
</dbReference>
<evidence type="ECO:0000256" key="10">
    <source>
        <dbReference type="ARBA" id="ARBA00022909"/>
    </source>
</evidence>
<sequence>MFNKGQIMGIVNVTPDSFSDGGDFSQTDRAVNHALTLIEEGADIIDLGGQSTRPGYTEISAEEELSRVLPVVKALRKVSQIPISVDTYFPSVAEAVIQAGASIINDIKGFDTPGMGEVIAHYQTPIILMHSRQRRSDVDVITDLQEFYQEKVQLCQSLGVPSELICFDPGIGFHKTLEENQVILANPKLCRFEEYPLLYGVSRKRTIAHIIDESRPKERDYGSVTASLYAMSQGVDIVRVHQVKGMRDALTTWSRLTQELVE</sequence>
<comment type="pathway">
    <text evidence="3 12">Cofactor biosynthesis; tetrahydrofolate biosynthesis; 7,8-dihydrofolate from 2-amino-4-hydroxy-6-hydroxymethyl-7,8-dihydropteridine diphosphate and 4-aminobenzoate: step 1/2.</text>
</comment>
<keyword evidence="15" id="KW-1185">Reference proteome</keyword>
<dbReference type="PROSITE" id="PS00792">
    <property type="entry name" value="DHPS_1"/>
    <property type="match status" value="1"/>
</dbReference>
<evidence type="ECO:0000313" key="15">
    <source>
        <dbReference type="Proteomes" id="UP000188246"/>
    </source>
</evidence>
<evidence type="ECO:0000256" key="6">
    <source>
        <dbReference type="ARBA" id="ARBA00016919"/>
    </source>
</evidence>
<evidence type="ECO:0000256" key="3">
    <source>
        <dbReference type="ARBA" id="ARBA00004763"/>
    </source>
</evidence>
<evidence type="ECO:0000256" key="8">
    <source>
        <dbReference type="ARBA" id="ARBA00022723"/>
    </source>
</evidence>
<dbReference type="InterPro" id="IPR011005">
    <property type="entry name" value="Dihydropteroate_synth-like_sf"/>
</dbReference>
<dbReference type="NCBIfam" id="TIGR01496">
    <property type="entry name" value="DHPS"/>
    <property type="match status" value="1"/>
</dbReference>
<dbReference type="PANTHER" id="PTHR20941:SF1">
    <property type="entry name" value="FOLIC ACID SYNTHESIS PROTEIN FOL1"/>
    <property type="match status" value="1"/>
</dbReference>
<dbReference type="PANTHER" id="PTHR20941">
    <property type="entry name" value="FOLATE SYNTHESIS PROTEINS"/>
    <property type="match status" value="1"/>
</dbReference>
<reference evidence="14 15" key="1">
    <citation type="journal article" date="2010" name="Int. J. Syst. Evol. Microbiol.">
        <title>Vagococcus penaei sp. nov., isolated from spoilage microbiota of cooked shrimp (Penaeus vannamei).</title>
        <authorList>
            <person name="Jaffres E."/>
            <person name="Prevost H."/>
            <person name="Rossero A."/>
            <person name="Joffraud J.J."/>
            <person name="Dousset X."/>
        </authorList>
    </citation>
    <scope>NUCLEOTIDE SEQUENCE [LARGE SCALE GENOMIC DNA]</scope>
    <source>
        <strain evidence="14 15">CD276</strain>
    </source>
</reference>
<dbReference type="Gene3D" id="3.20.20.20">
    <property type="entry name" value="Dihydropteroate synthase-like"/>
    <property type="match status" value="1"/>
</dbReference>
<dbReference type="InterPro" id="IPR006390">
    <property type="entry name" value="DHP_synth_dom"/>
</dbReference>
<evidence type="ECO:0000256" key="2">
    <source>
        <dbReference type="ARBA" id="ARBA00001946"/>
    </source>
</evidence>
<dbReference type="InterPro" id="IPR045031">
    <property type="entry name" value="DHP_synth-like"/>
</dbReference>
<comment type="function">
    <text evidence="12">Catalyzes the condensation of para-aminobenzoate (pABA) with 6-hydroxymethyl-7,8-dihydropterin diphosphate (DHPt-PP) to form 7,8-dihydropteroate (H2Pte), the immediate precursor of folate derivatives.</text>
</comment>
<dbReference type="AlphaFoldDB" id="A0A1Q2D4G2"/>